<dbReference type="EMBL" id="QHKO01000002">
    <property type="protein sequence ID" value="RAL23608.1"/>
    <property type="molecule type" value="Genomic_DNA"/>
</dbReference>
<evidence type="ECO:0000256" key="1">
    <source>
        <dbReference type="SAM" id="Phobius"/>
    </source>
</evidence>
<evidence type="ECO:0000313" key="2">
    <source>
        <dbReference type="EMBL" id="RAL23608.1"/>
    </source>
</evidence>
<keyword evidence="3" id="KW-1185">Reference proteome</keyword>
<keyword evidence="1" id="KW-0472">Membrane</keyword>
<comment type="caution">
    <text evidence="2">The sequence shown here is derived from an EMBL/GenBank/DDBJ whole genome shotgun (WGS) entry which is preliminary data.</text>
</comment>
<keyword evidence="1" id="KW-1133">Transmembrane helix</keyword>
<sequence length="139" mass="15183">MAQTTPPAETSPDARKQRVETVARQARRAGYVLFFGTAVVLFVPILIGVIQGLNHDTIRDPFTGQLVDAEAMDRDCREDASALLLDAGRHGRTSAWDAQLRHWQARCEGAEPVAASMLLEAGRQLAGSSRPDESTPDER</sequence>
<proteinExistence type="predicted"/>
<dbReference type="AlphaFoldDB" id="A0A328C9J3"/>
<dbReference type="OrthoDB" id="5515035at2"/>
<gene>
    <name evidence="2" type="ORF">DL240_05460</name>
</gene>
<accession>A0A328C9J3</accession>
<reference evidence="2 3" key="1">
    <citation type="submission" date="2018-05" db="EMBL/GenBank/DDBJ databases">
        <title>Lujinxingia marina gen. nov. sp. nov., a new facultative anaerobic member of the class Deltaproteobacteria, and proposal of Lujinxingaceae fam. nov.</title>
        <authorList>
            <person name="Li C.-M."/>
        </authorList>
    </citation>
    <scope>NUCLEOTIDE SEQUENCE [LARGE SCALE GENOMIC DNA]</scope>
    <source>
        <strain evidence="2 3">B210</strain>
    </source>
</reference>
<name>A0A328C9J3_9DELT</name>
<dbReference type="RefSeq" id="WP_111728866.1">
    <property type="nucleotide sequence ID" value="NZ_QHKO01000002.1"/>
</dbReference>
<dbReference type="Proteomes" id="UP000249169">
    <property type="component" value="Unassembled WGS sequence"/>
</dbReference>
<protein>
    <submittedName>
        <fullName evidence="2">Uncharacterized protein</fullName>
    </submittedName>
</protein>
<feature type="transmembrane region" description="Helical" evidence="1">
    <location>
        <begin position="31"/>
        <end position="53"/>
    </location>
</feature>
<keyword evidence="1" id="KW-0812">Transmembrane</keyword>
<organism evidence="2 3">
    <name type="scientific">Lujinxingia litoralis</name>
    <dbReference type="NCBI Taxonomy" id="2211119"/>
    <lineage>
        <taxon>Bacteria</taxon>
        <taxon>Deltaproteobacteria</taxon>
        <taxon>Bradymonadales</taxon>
        <taxon>Lujinxingiaceae</taxon>
        <taxon>Lujinxingia</taxon>
    </lineage>
</organism>
<evidence type="ECO:0000313" key="3">
    <source>
        <dbReference type="Proteomes" id="UP000249169"/>
    </source>
</evidence>